<sequence length="333" mass="38636">MHKQKRSPTISIITPVWNGLPYIRECVDSVLMQEFDSWELLISDNGSTDGTRAYLDTLDDERIRVFKQPTNLGIMGNLNFLFEQAQAPISQILCADDYFIHSKSLGQIVQFWDGRPAVGFACFTDELPSDSRITKLKNKFLPEVITPEMANLWFFVFGNFVGNLSNISVRTRLIADKGYFDQGLPTVGDFEFWLRASESVAIGFQKVPIVYVRQHNGTATHYMNRKCEALREKITVYELLIDRLTPSIEKRSLVNYFNQEVCASFYRTGIRSMLHGQFAFIRTFINTRGSIVWPKWRMLFEGLIYVFFNRKQELTYRSALRILRVQSRTPLEK</sequence>
<dbReference type="InterPro" id="IPR029044">
    <property type="entry name" value="Nucleotide-diphossugar_trans"/>
</dbReference>
<dbReference type="InterPro" id="IPR001173">
    <property type="entry name" value="Glyco_trans_2-like"/>
</dbReference>
<dbReference type="RefSeq" id="WP_079715358.1">
    <property type="nucleotide sequence ID" value="NZ_FUYS01000001.1"/>
</dbReference>
<feature type="domain" description="Glycosyltransferase 2-like" evidence="1">
    <location>
        <begin position="11"/>
        <end position="146"/>
    </location>
</feature>
<protein>
    <submittedName>
        <fullName evidence="2">Glycosyltransferase involved in cell wall bisynthesis</fullName>
    </submittedName>
</protein>
<accession>A0A1T5A6R6</accession>
<organism evidence="2 3">
    <name type="scientific">Parapedobacter luteus</name>
    <dbReference type="NCBI Taxonomy" id="623280"/>
    <lineage>
        <taxon>Bacteria</taxon>
        <taxon>Pseudomonadati</taxon>
        <taxon>Bacteroidota</taxon>
        <taxon>Sphingobacteriia</taxon>
        <taxon>Sphingobacteriales</taxon>
        <taxon>Sphingobacteriaceae</taxon>
        <taxon>Parapedobacter</taxon>
    </lineage>
</organism>
<dbReference type="Gene3D" id="3.90.550.10">
    <property type="entry name" value="Spore Coat Polysaccharide Biosynthesis Protein SpsA, Chain A"/>
    <property type="match status" value="1"/>
</dbReference>
<dbReference type="EMBL" id="FUYS01000001">
    <property type="protein sequence ID" value="SKB30684.1"/>
    <property type="molecule type" value="Genomic_DNA"/>
</dbReference>
<dbReference type="SUPFAM" id="SSF53448">
    <property type="entry name" value="Nucleotide-diphospho-sugar transferases"/>
    <property type="match status" value="1"/>
</dbReference>
<proteinExistence type="predicted"/>
<gene>
    <name evidence="2" type="ORF">SAMN05660226_00650</name>
</gene>
<dbReference type="AlphaFoldDB" id="A0A1T5A6R6"/>
<evidence type="ECO:0000259" key="1">
    <source>
        <dbReference type="Pfam" id="PF00535"/>
    </source>
</evidence>
<dbReference type="STRING" id="623280.SAMN05660226_00650"/>
<keyword evidence="3" id="KW-1185">Reference proteome</keyword>
<dbReference type="PANTHER" id="PTHR22916:SF3">
    <property type="entry name" value="UDP-GLCNAC:BETAGAL BETA-1,3-N-ACETYLGLUCOSAMINYLTRANSFERASE-LIKE PROTEIN 1"/>
    <property type="match status" value="1"/>
</dbReference>
<dbReference type="Proteomes" id="UP000190541">
    <property type="component" value="Unassembled WGS sequence"/>
</dbReference>
<dbReference type="OrthoDB" id="9815829at2"/>
<evidence type="ECO:0000313" key="3">
    <source>
        <dbReference type="Proteomes" id="UP000190541"/>
    </source>
</evidence>
<name>A0A1T5A6R6_9SPHI</name>
<reference evidence="2 3" key="1">
    <citation type="submission" date="2017-02" db="EMBL/GenBank/DDBJ databases">
        <authorList>
            <person name="Peterson S.W."/>
        </authorList>
    </citation>
    <scope>NUCLEOTIDE SEQUENCE [LARGE SCALE GENOMIC DNA]</scope>
    <source>
        <strain evidence="2 3">DSM 22899</strain>
    </source>
</reference>
<keyword evidence="2" id="KW-0808">Transferase</keyword>
<dbReference type="PANTHER" id="PTHR22916">
    <property type="entry name" value="GLYCOSYLTRANSFERASE"/>
    <property type="match status" value="1"/>
</dbReference>
<dbReference type="GO" id="GO:0016758">
    <property type="term" value="F:hexosyltransferase activity"/>
    <property type="evidence" value="ECO:0007669"/>
    <property type="project" value="UniProtKB-ARBA"/>
</dbReference>
<dbReference type="Pfam" id="PF00535">
    <property type="entry name" value="Glycos_transf_2"/>
    <property type="match status" value="1"/>
</dbReference>
<evidence type="ECO:0000313" key="2">
    <source>
        <dbReference type="EMBL" id="SKB30684.1"/>
    </source>
</evidence>